<keyword evidence="3 4" id="KW-0012">Acyltransferase</keyword>
<evidence type="ECO:0000313" key="6">
    <source>
        <dbReference type="Proteomes" id="UP000184452"/>
    </source>
</evidence>
<proteinExistence type="inferred from homology"/>
<dbReference type="PANTHER" id="PTHR11104:SF0">
    <property type="entry name" value="SPBETA PROPHAGE-DERIVED AMINOGLYCOSIDE N(3')-ACETYLTRANSFERASE-LIKE PROTEIN YOKD"/>
    <property type="match status" value="1"/>
</dbReference>
<comment type="catalytic activity">
    <reaction evidence="4">
        <text>a 2-deoxystreptamine antibiotic + acetyl-CoA = an N(3)-acetyl-2-deoxystreptamine antibiotic + CoA + H(+)</text>
        <dbReference type="Rhea" id="RHEA:12665"/>
        <dbReference type="ChEBI" id="CHEBI:15378"/>
        <dbReference type="ChEBI" id="CHEBI:57287"/>
        <dbReference type="ChEBI" id="CHEBI:57288"/>
        <dbReference type="ChEBI" id="CHEBI:57921"/>
        <dbReference type="ChEBI" id="CHEBI:77452"/>
        <dbReference type="EC" id="2.3.1.81"/>
    </reaction>
</comment>
<keyword evidence="4" id="KW-0046">Antibiotic resistance</keyword>
<dbReference type="RefSeq" id="WP_073381202.1">
    <property type="nucleotide sequence ID" value="NZ_FQZK01000014.1"/>
</dbReference>
<dbReference type="InterPro" id="IPR003679">
    <property type="entry name" value="Amioglycoside_AcTrfase"/>
</dbReference>
<organism evidence="5 6">
    <name type="scientific">Nocardiopsis flavescens</name>
    <dbReference type="NCBI Taxonomy" id="758803"/>
    <lineage>
        <taxon>Bacteria</taxon>
        <taxon>Bacillati</taxon>
        <taxon>Actinomycetota</taxon>
        <taxon>Actinomycetes</taxon>
        <taxon>Streptosporangiales</taxon>
        <taxon>Nocardiopsidaceae</taxon>
        <taxon>Nocardiopsis</taxon>
    </lineage>
</organism>
<dbReference type="PANTHER" id="PTHR11104">
    <property type="entry name" value="AMINOGLYCOSIDE N3-ACETYLTRANSFERASE"/>
    <property type="match status" value="1"/>
</dbReference>
<reference evidence="5 6" key="1">
    <citation type="submission" date="2016-11" db="EMBL/GenBank/DDBJ databases">
        <authorList>
            <person name="Jaros S."/>
            <person name="Januszkiewicz K."/>
            <person name="Wedrychowicz H."/>
        </authorList>
    </citation>
    <scope>NUCLEOTIDE SEQUENCE [LARGE SCALE GENOMIC DNA]</scope>
    <source>
        <strain evidence="5 6">CGMCC 4.5723</strain>
    </source>
</reference>
<evidence type="ECO:0000256" key="4">
    <source>
        <dbReference type="RuleBase" id="RU365031"/>
    </source>
</evidence>
<dbReference type="EC" id="2.3.1.-" evidence="4"/>
<evidence type="ECO:0000256" key="3">
    <source>
        <dbReference type="ARBA" id="ARBA00023315"/>
    </source>
</evidence>
<dbReference type="SUPFAM" id="SSF110710">
    <property type="entry name" value="TTHA0583/YokD-like"/>
    <property type="match status" value="1"/>
</dbReference>
<comment type="similarity">
    <text evidence="1 4">Belongs to the antibiotic N-acetyltransferase family.</text>
</comment>
<evidence type="ECO:0000256" key="2">
    <source>
        <dbReference type="ARBA" id="ARBA00022679"/>
    </source>
</evidence>
<dbReference type="Proteomes" id="UP000184452">
    <property type="component" value="Unassembled WGS sequence"/>
</dbReference>
<dbReference type="Pfam" id="PF02522">
    <property type="entry name" value="Antibiotic_NAT"/>
    <property type="match status" value="1"/>
</dbReference>
<dbReference type="OrthoDB" id="7330654at2"/>
<dbReference type="InterPro" id="IPR028345">
    <property type="entry name" value="Antibiotic_NAT-like"/>
</dbReference>
<name>A0A1M6Q704_9ACTN</name>
<keyword evidence="6" id="KW-1185">Reference proteome</keyword>
<gene>
    <name evidence="5" type="ORF">SAMN05421803_114128</name>
</gene>
<protein>
    <recommendedName>
        <fullName evidence="4">Aminoglycoside N(3)-acetyltransferase</fullName>
        <ecNumber evidence="4">2.3.1.-</ecNumber>
    </recommendedName>
</protein>
<keyword evidence="2 4" id="KW-0808">Transferase</keyword>
<evidence type="ECO:0000256" key="1">
    <source>
        <dbReference type="ARBA" id="ARBA00006383"/>
    </source>
</evidence>
<dbReference type="AlphaFoldDB" id="A0A1M6Q704"/>
<sequence length="266" mass="27467">MTTAPDPAQDAPRTRRSLAADLAALGLRRGDTVLVHSSLSALGWVCGGAQAAVQALQDALGPSGTLVVPAQTMDNSEPSAWRDPPVPAAWWPTIRDHTPGFDPLTTPGARMGRIAEAVRTLPGAVRSPHPQTSFAAAGPRARALMEPHPLTCRLGEDSPLGRLADARVLLLGTGYDTCTAFHLAEYRVPDPRTEPVGCAVSAPGGARAWATFTDTALDSGDFAALGEAFEATGAVTTGTVGSAAARLFTVGGAVDFATAWLTAHRS</sequence>
<dbReference type="GO" id="GO:0046353">
    <property type="term" value="F:aminoglycoside 3-N-acetyltransferase activity"/>
    <property type="evidence" value="ECO:0007669"/>
    <property type="project" value="UniProtKB-EC"/>
</dbReference>
<dbReference type="STRING" id="758803.SAMN05421803_114128"/>
<accession>A0A1M6Q704</accession>
<evidence type="ECO:0000313" key="5">
    <source>
        <dbReference type="EMBL" id="SHK16084.1"/>
    </source>
</evidence>
<dbReference type="GO" id="GO:0046677">
    <property type="term" value="P:response to antibiotic"/>
    <property type="evidence" value="ECO:0007669"/>
    <property type="project" value="UniProtKB-KW"/>
</dbReference>
<dbReference type="EMBL" id="FQZK01000014">
    <property type="protein sequence ID" value="SHK16084.1"/>
    <property type="molecule type" value="Genomic_DNA"/>
</dbReference>